<keyword evidence="3" id="KW-0732">Signal</keyword>
<dbReference type="SUPFAM" id="SSF49854">
    <property type="entry name" value="Spermadhesin, CUB domain"/>
    <property type="match status" value="1"/>
</dbReference>
<proteinExistence type="predicted"/>
<protein>
    <recommendedName>
        <fullName evidence="4">CUB domain-containing protein</fullName>
    </recommendedName>
</protein>
<name>A0A1B6DE14_9HEMI</name>
<organism evidence="5">
    <name type="scientific">Clastoptera arizonana</name>
    <name type="common">Arizona spittle bug</name>
    <dbReference type="NCBI Taxonomy" id="38151"/>
    <lineage>
        <taxon>Eukaryota</taxon>
        <taxon>Metazoa</taxon>
        <taxon>Ecdysozoa</taxon>
        <taxon>Arthropoda</taxon>
        <taxon>Hexapoda</taxon>
        <taxon>Insecta</taxon>
        <taxon>Pterygota</taxon>
        <taxon>Neoptera</taxon>
        <taxon>Paraneoptera</taxon>
        <taxon>Hemiptera</taxon>
        <taxon>Auchenorrhyncha</taxon>
        <taxon>Cercopoidea</taxon>
        <taxon>Clastopteridae</taxon>
        <taxon>Clastoptera</taxon>
    </lineage>
</organism>
<keyword evidence="1" id="KW-1015">Disulfide bond</keyword>
<evidence type="ECO:0000256" key="1">
    <source>
        <dbReference type="ARBA" id="ARBA00023157"/>
    </source>
</evidence>
<feature type="chain" id="PRO_5008581183" description="CUB domain-containing protein" evidence="3">
    <location>
        <begin position="24"/>
        <end position="133"/>
    </location>
</feature>
<reference evidence="5" key="1">
    <citation type="submission" date="2015-12" db="EMBL/GenBank/DDBJ databases">
        <title>De novo transcriptome assembly of four potential Pierce s Disease insect vectors from Arizona vineyards.</title>
        <authorList>
            <person name="Tassone E.E."/>
        </authorList>
    </citation>
    <scope>NUCLEOTIDE SEQUENCE</scope>
</reference>
<evidence type="ECO:0000313" key="5">
    <source>
        <dbReference type="EMBL" id="JAS23937.1"/>
    </source>
</evidence>
<dbReference type="EMBL" id="GEDC01013361">
    <property type="protein sequence ID" value="JAS23937.1"/>
    <property type="molecule type" value="Transcribed_RNA"/>
</dbReference>
<dbReference type="PROSITE" id="PS01180">
    <property type="entry name" value="CUB"/>
    <property type="match status" value="1"/>
</dbReference>
<dbReference type="PROSITE" id="PS51257">
    <property type="entry name" value="PROKAR_LIPOPROTEIN"/>
    <property type="match status" value="1"/>
</dbReference>
<dbReference type="AlphaFoldDB" id="A0A1B6DE14"/>
<feature type="non-terminal residue" evidence="5">
    <location>
        <position position="133"/>
    </location>
</feature>
<feature type="domain" description="CUB" evidence="4">
    <location>
        <begin position="30"/>
        <end position="133"/>
    </location>
</feature>
<comment type="caution">
    <text evidence="2">Lacks conserved residue(s) required for the propagation of feature annotation.</text>
</comment>
<gene>
    <name evidence="5" type="ORF">g.5606</name>
</gene>
<sequence length="133" mass="14382">MLKLTFALICWCVVSSVVPPSSSLNVLGGCFNEFDFQSSTVSHNNLIESPGFSDGKDYKPGSTCQWLIESPNNTQIELNCIVELPQSADCKSDELKISTSGDLKFSDATIRCGSSSFVLLSDYNKIAVGLNTD</sequence>
<accession>A0A1B6DE14</accession>
<dbReference type="Gene3D" id="2.60.120.290">
    <property type="entry name" value="Spermadhesin, CUB domain"/>
    <property type="match status" value="1"/>
</dbReference>
<feature type="signal peptide" evidence="3">
    <location>
        <begin position="1"/>
        <end position="23"/>
    </location>
</feature>
<dbReference type="Pfam" id="PF00431">
    <property type="entry name" value="CUB"/>
    <property type="match status" value="1"/>
</dbReference>
<dbReference type="InterPro" id="IPR035914">
    <property type="entry name" value="Sperma_CUB_dom_sf"/>
</dbReference>
<evidence type="ECO:0000256" key="2">
    <source>
        <dbReference type="PROSITE-ProRule" id="PRU00059"/>
    </source>
</evidence>
<evidence type="ECO:0000259" key="4">
    <source>
        <dbReference type="PROSITE" id="PS01180"/>
    </source>
</evidence>
<dbReference type="InterPro" id="IPR000859">
    <property type="entry name" value="CUB_dom"/>
</dbReference>
<evidence type="ECO:0000256" key="3">
    <source>
        <dbReference type="SAM" id="SignalP"/>
    </source>
</evidence>